<dbReference type="Pfam" id="PF06056">
    <property type="entry name" value="Terminase_5"/>
    <property type="match status" value="1"/>
</dbReference>
<proteinExistence type="predicted"/>
<protein>
    <submittedName>
        <fullName evidence="3">Helix-turn-helix domain-containing protein</fullName>
    </submittedName>
</protein>
<dbReference type="GO" id="GO:0003677">
    <property type="term" value="F:DNA binding"/>
    <property type="evidence" value="ECO:0007669"/>
    <property type="project" value="InterPro"/>
</dbReference>
<dbReference type="EMBL" id="JAKELO010000002">
    <property type="protein sequence ID" value="MDE4908196.1"/>
    <property type="molecule type" value="Genomic_DNA"/>
</dbReference>
<dbReference type="AlphaFoldDB" id="A0A9Q4KVF8"/>
<keyword evidence="1" id="KW-0812">Transmembrane</keyword>
<dbReference type="InterPro" id="IPR036388">
    <property type="entry name" value="WH-like_DNA-bd_sf"/>
</dbReference>
<sequence length="98" mass="10737">MDLPFDETQANEQFIRLSKKYGLNPVMLKEILMLRNKGFNNAQIAQHTGINRNTVNKYVSALNEMQTEDLLALIALFAIIGIGIAAIAALFGNSNGGN</sequence>
<dbReference type="Proteomes" id="UP001143747">
    <property type="component" value="Unassembled WGS sequence"/>
</dbReference>
<comment type="caution">
    <text evidence="3">The sequence shown here is derived from an EMBL/GenBank/DDBJ whole genome shotgun (WGS) entry which is preliminary data.</text>
</comment>
<gene>
    <name evidence="3" type="ORF">L0665_06185</name>
</gene>
<reference evidence="3" key="1">
    <citation type="submission" date="2022-01" db="EMBL/GenBank/DDBJ databases">
        <title>Draft genome of Methanogenium marinum DSM 15558.</title>
        <authorList>
            <person name="Chen S.-C."/>
            <person name="You Y.-T."/>
        </authorList>
    </citation>
    <scope>NUCLEOTIDE SEQUENCE</scope>
    <source>
        <strain evidence="3">DSM 15558</strain>
    </source>
</reference>
<keyword evidence="4" id="KW-1185">Reference proteome</keyword>
<dbReference type="InterPro" id="IPR016032">
    <property type="entry name" value="Sig_transdc_resp-reg_C-effctor"/>
</dbReference>
<dbReference type="GO" id="GO:0006355">
    <property type="term" value="P:regulation of DNA-templated transcription"/>
    <property type="evidence" value="ECO:0007669"/>
    <property type="project" value="InterPro"/>
</dbReference>
<dbReference type="SUPFAM" id="SSF46894">
    <property type="entry name" value="C-terminal effector domain of the bipartite response regulators"/>
    <property type="match status" value="1"/>
</dbReference>
<dbReference type="RefSeq" id="WP_274924831.1">
    <property type="nucleotide sequence ID" value="NZ_JAKELO010000002.1"/>
</dbReference>
<feature type="transmembrane region" description="Helical" evidence="1">
    <location>
        <begin position="70"/>
        <end position="91"/>
    </location>
</feature>
<evidence type="ECO:0000313" key="4">
    <source>
        <dbReference type="Proteomes" id="UP001143747"/>
    </source>
</evidence>
<evidence type="ECO:0000256" key="1">
    <source>
        <dbReference type="SAM" id="Phobius"/>
    </source>
</evidence>
<keyword evidence="1" id="KW-0472">Membrane</keyword>
<dbReference type="InterPro" id="IPR010332">
    <property type="entry name" value="ATPase_terminase-su_N"/>
</dbReference>
<name>A0A9Q4KVF8_9EURY</name>
<keyword evidence="1" id="KW-1133">Transmembrane helix</keyword>
<evidence type="ECO:0000259" key="2">
    <source>
        <dbReference type="Pfam" id="PF06056"/>
    </source>
</evidence>
<evidence type="ECO:0000313" key="3">
    <source>
        <dbReference type="EMBL" id="MDE4908196.1"/>
    </source>
</evidence>
<accession>A0A9Q4KVF8</accession>
<feature type="domain" description="Terminase ATPase subunit N-terminal" evidence="2">
    <location>
        <begin position="37"/>
        <end position="64"/>
    </location>
</feature>
<dbReference type="Gene3D" id="1.10.10.10">
    <property type="entry name" value="Winged helix-like DNA-binding domain superfamily/Winged helix DNA-binding domain"/>
    <property type="match status" value="1"/>
</dbReference>
<organism evidence="3 4">
    <name type="scientific">Methanogenium marinum</name>
    <dbReference type="NCBI Taxonomy" id="348610"/>
    <lineage>
        <taxon>Archaea</taxon>
        <taxon>Methanobacteriati</taxon>
        <taxon>Methanobacteriota</taxon>
        <taxon>Stenosarchaea group</taxon>
        <taxon>Methanomicrobia</taxon>
        <taxon>Methanomicrobiales</taxon>
        <taxon>Methanomicrobiaceae</taxon>
        <taxon>Methanogenium</taxon>
    </lineage>
</organism>